<dbReference type="Gene3D" id="3.40.630.30">
    <property type="match status" value="1"/>
</dbReference>
<name>A0A1H9PHM7_BUTFI</name>
<sequence length="210" mass="24274">MVVRDYKPITQDVLETDRLILRPWKESDAPALFEIASDPDVGPNAGWLPHESVEYSRTIIRTIYLRRTVFAIVPKAGLYDSMGMPITAGIPIGNVTLAMGPNKARGTKENQAELGYWLGRRYWHMGLASEAAFKLICYGFCNLNLDQIWCAYYKGNTRSRRVMKRLGFYWHHTVKSSYNPMLKTSQTEYYNCFTRDDFEQLYGEKGIIYE</sequence>
<dbReference type="OrthoDB" id="9785602at2"/>
<dbReference type="RefSeq" id="WP_074755016.1">
    <property type="nucleotide sequence ID" value="NZ_FOGJ01000006.1"/>
</dbReference>
<reference evidence="2 3" key="1">
    <citation type="submission" date="2016-10" db="EMBL/GenBank/DDBJ databases">
        <authorList>
            <person name="de Groot N.N."/>
        </authorList>
    </citation>
    <scope>NUCLEOTIDE SEQUENCE [LARGE SCALE GENOMIC DNA]</scope>
    <source>
        <strain evidence="2 3">AR40</strain>
    </source>
</reference>
<dbReference type="eggNOG" id="COG1670">
    <property type="taxonomic scope" value="Bacteria"/>
</dbReference>
<proteinExistence type="predicted"/>
<evidence type="ECO:0000313" key="3">
    <source>
        <dbReference type="Proteomes" id="UP000182584"/>
    </source>
</evidence>
<protein>
    <submittedName>
        <fullName evidence="2">Protein N-acetyltransferase, RimJ/RimL family</fullName>
    </submittedName>
</protein>
<keyword evidence="2" id="KW-0808">Transferase</keyword>
<dbReference type="InterPro" id="IPR000182">
    <property type="entry name" value="GNAT_dom"/>
</dbReference>
<dbReference type="AlphaFoldDB" id="A0A1H9PHM7"/>
<dbReference type="PANTHER" id="PTHR43792">
    <property type="entry name" value="GNAT FAMILY, PUTATIVE (AFU_ORTHOLOGUE AFUA_3G00765)-RELATED-RELATED"/>
    <property type="match status" value="1"/>
</dbReference>
<dbReference type="Pfam" id="PF13302">
    <property type="entry name" value="Acetyltransf_3"/>
    <property type="match status" value="1"/>
</dbReference>
<feature type="domain" description="N-acetyltransferase" evidence="1">
    <location>
        <begin position="19"/>
        <end position="186"/>
    </location>
</feature>
<dbReference type="InterPro" id="IPR016181">
    <property type="entry name" value="Acyl_CoA_acyltransferase"/>
</dbReference>
<dbReference type="EMBL" id="FOGJ01000006">
    <property type="protein sequence ID" value="SER47786.1"/>
    <property type="molecule type" value="Genomic_DNA"/>
</dbReference>
<dbReference type="GO" id="GO:0016747">
    <property type="term" value="F:acyltransferase activity, transferring groups other than amino-acyl groups"/>
    <property type="evidence" value="ECO:0007669"/>
    <property type="project" value="InterPro"/>
</dbReference>
<dbReference type="PROSITE" id="PS51186">
    <property type="entry name" value="GNAT"/>
    <property type="match status" value="1"/>
</dbReference>
<organism evidence="2 3">
    <name type="scientific">Butyrivibrio fibrisolvens</name>
    <dbReference type="NCBI Taxonomy" id="831"/>
    <lineage>
        <taxon>Bacteria</taxon>
        <taxon>Bacillati</taxon>
        <taxon>Bacillota</taxon>
        <taxon>Clostridia</taxon>
        <taxon>Lachnospirales</taxon>
        <taxon>Lachnospiraceae</taxon>
        <taxon>Butyrivibrio</taxon>
    </lineage>
</organism>
<dbReference type="Proteomes" id="UP000182584">
    <property type="component" value="Unassembled WGS sequence"/>
</dbReference>
<dbReference type="SUPFAM" id="SSF55729">
    <property type="entry name" value="Acyl-CoA N-acyltransferases (Nat)"/>
    <property type="match status" value="1"/>
</dbReference>
<evidence type="ECO:0000313" key="2">
    <source>
        <dbReference type="EMBL" id="SER47786.1"/>
    </source>
</evidence>
<evidence type="ECO:0000259" key="1">
    <source>
        <dbReference type="PROSITE" id="PS51186"/>
    </source>
</evidence>
<accession>A0A1H9PHM7</accession>
<gene>
    <name evidence="2" type="ORF">SAMN04487884_10639</name>
</gene>
<dbReference type="InterPro" id="IPR051531">
    <property type="entry name" value="N-acetyltransferase"/>
</dbReference>